<dbReference type="PROSITE" id="PS51352">
    <property type="entry name" value="THIOREDOXIN_2"/>
    <property type="match status" value="1"/>
</dbReference>
<comment type="caution">
    <text evidence="6">The sequence shown here is derived from an EMBL/GenBank/DDBJ whole genome shotgun (WGS) entry which is preliminary data.</text>
</comment>
<reference evidence="6 7" key="1">
    <citation type="submission" date="2024-08" db="EMBL/GenBank/DDBJ databases">
        <authorList>
            <person name="Lu H."/>
        </authorList>
    </citation>
    <scope>NUCLEOTIDE SEQUENCE [LARGE SCALE GENOMIC DNA]</scope>
    <source>
        <strain evidence="6 7">LYH14W</strain>
    </source>
</reference>
<dbReference type="Gene3D" id="1.25.40.10">
    <property type="entry name" value="Tetratricopeptide repeat domain"/>
    <property type="match status" value="2"/>
</dbReference>
<keyword evidence="4" id="KW-0676">Redox-active center</keyword>
<evidence type="ECO:0000256" key="1">
    <source>
        <dbReference type="ARBA" id="ARBA00022448"/>
    </source>
</evidence>
<organism evidence="6 7">
    <name type="scientific">Pelomonas parva</name>
    <dbReference type="NCBI Taxonomy" id="3299032"/>
    <lineage>
        <taxon>Bacteria</taxon>
        <taxon>Pseudomonadati</taxon>
        <taxon>Pseudomonadota</taxon>
        <taxon>Betaproteobacteria</taxon>
        <taxon>Burkholderiales</taxon>
        <taxon>Sphaerotilaceae</taxon>
        <taxon>Roseateles</taxon>
    </lineage>
</organism>
<dbReference type="InterPro" id="IPR011990">
    <property type="entry name" value="TPR-like_helical_dom_sf"/>
</dbReference>
<evidence type="ECO:0000313" key="6">
    <source>
        <dbReference type="EMBL" id="MFG6430879.1"/>
    </source>
</evidence>
<dbReference type="Pfam" id="PF00085">
    <property type="entry name" value="Thioredoxin"/>
    <property type="match status" value="1"/>
</dbReference>
<name>A0ABW7F2L5_9BURK</name>
<gene>
    <name evidence="6" type="ORF">ACG00Y_13200</name>
</gene>
<dbReference type="PANTHER" id="PTHR45663">
    <property type="entry name" value="GEO12009P1"/>
    <property type="match status" value="1"/>
</dbReference>
<dbReference type="Gene3D" id="3.40.30.10">
    <property type="entry name" value="Glutaredoxin"/>
    <property type="match status" value="1"/>
</dbReference>
<evidence type="ECO:0000256" key="3">
    <source>
        <dbReference type="ARBA" id="ARBA00023157"/>
    </source>
</evidence>
<dbReference type="SUPFAM" id="SSF48452">
    <property type="entry name" value="TPR-like"/>
    <property type="match status" value="1"/>
</dbReference>
<dbReference type="PROSITE" id="PS00194">
    <property type="entry name" value="THIOREDOXIN_1"/>
    <property type="match status" value="1"/>
</dbReference>
<dbReference type="InterPro" id="IPR013766">
    <property type="entry name" value="Thioredoxin_domain"/>
</dbReference>
<dbReference type="Pfam" id="PF14561">
    <property type="entry name" value="TPR_20"/>
    <property type="match status" value="1"/>
</dbReference>
<keyword evidence="3" id="KW-1015">Disulfide bond</keyword>
<dbReference type="CDD" id="cd02956">
    <property type="entry name" value="ybbN"/>
    <property type="match status" value="1"/>
</dbReference>
<dbReference type="Proteomes" id="UP001606210">
    <property type="component" value="Unassembled WGS sequence"/>
</dbReference>
<keyword evidence="7" id="KW-1185">Reference proteome</keyword>
<dbReference type="EMBL" id="JBIGHV010000004">
    <property type="protein sequence ID" value="MFG6430879.1"/>
    <property type="molecule type" value="Genomic_DNA"/>
</dbReference>
<accession>A0ABW7F2L5</accession>
<dbReference type="SUPFAM" id="SSF52833">
    <property type="entry name" value="Thioredoxin-like"/>
    <property type="match status" value="1"/>
</dbReference>
<feature type="domain" description="Thioredoxin" evidence="5">
    <location>
        <begin position="1"/>
        <end position="111"/>
    </location>
</feature>
<dbReference type="RefSeq" id="WP_394479473.1">
    <property type="nucleotide sequence ID" value="NZ_JBIGHV010000004.1"/>
</dbReference>
<dbReference type="Pfam" id="PF14559">
    <property type="entry name" value="TPR_19"/>
    <property type="match status" value="1"/>
</dbReference>
<proteinExistence type="predicted"/>
<protein>
    <submittedName>
        <fullName evidence="6">Tetratricopeptide repeat protein</fullName>
    </submittedName>
</protein>
<dbReference type="InterPro" id="IPR017937">
    <property type="entry name" value="Thioredoxin_CS"/>
</dbReference>
<dbReference type="InterPro" id="IPR036249">
    <property type="entry name" value="Thioredoxin-like_sf"/>
</dbReference>
<keyword evidence="1" id="KW-0813">Transport</keyword>
<evidence type="ECO:0000259" key="5">
    <source>
        <dbReference type="PROSITE" id="PS51352"/>
    </source>
</evidence>
<keyword evidence="2" id="KW-0249">Electron transport</keyword>
<evidence type="ECO:0000256" key="2">
    <source>
        <dbReference type="ARBA" id="ARBA00022982"/>
    </source>
</evidence>
<dbReference type="PANTHER" id="PTHR45663:SF11">
    <property type="entry name" value="GEO12009P1"/>
    <property type="match status" value="1"/>
</dbReference>
<evidence type="ECO:0000313" key="7">
    <source>
        <dbReference type="Proteomes" id="UP001606210"/>
    </source>
</evidence>
<evidence type="ECO:0000256" key="4">
    <source>
        <dbReference type="ARBA" id="ARBA00023284"/>
    </source>
</evidence>
<sequence length="316" mass="34088">MIDITLQNFEAELITASRSQPVLLDIWAPWCGPCRTLGPILEKLETAYAGRFALAKLNSDEVPEIATQLSQMFGVRSIPFCVMFLDGQPVDGFVGALPEAQIREFLDKHVPAGEELEAQADVEEATDLLAEGDLEAALARLAHAVQTDPANEAARFDYVKALLELGLLEDARAAFAPVAARAADTITPHARFAALAVWLTAQEAAAGADLGALQAAIAANKRDFDARFALAQAHIAAQRFTDAMDELLEIIMRDKAWNGEAARKAYVAILELLTKPAPKPAAEAKSGALELAGKARVVQSDPLIDQYRRKLSMALF</sequence>